<dbReference type="InterPro" id="IPR011598">
    <property type="entry name" value="bHLH_dom"/>
</dbReference>
<evidence type="ECO:0000256" key="1">
    <source>
        <dbReference type="ARBA" id="ARBA00004123"/>
    </source>
</evidence>
<dbReference type="AlphaFoldDB" id="A0A7N0V039"/>
<evidence type="ECO:0000313" key="7">
    <source>
        <dbReference type="EnsemblPlants" id="Kaladp0095s0555.1.v1.1"/>
    </source>
</evidence>
<name>A0A7N0V039_KALFE</name>
<evidence type="ECO:0000259" key="6">
    <source>
        <dbReference type="PROSITE" id="PS50888"/>
    </source>
</evidence>
<dbReference type="PANTHER" id="PTHR31945:SF63">
    <property type="entry name" value="TRANSCRIPTION FACTOR BHLH90"/>
    <property type="match status" value="1"/>
</dbReference>
<evidence type="ECO:0000256" key="2">
    <source>
        <dbReference type="ARBA" id="ARBA00023015"/>
    </source>
</evidence>
<dbReference type="EnsemblPlants" id="Kaladp0095s0555.1.v1.1">
    <property type="protein sequence ID" value="Kaladp0095s0555.1.v1.1"/>
    <property type="gene ID" value="Kaladp0095s0555.v1.1"/>
</dbReference>
<reference evidence="7" key="1">
    <citation type="submission" date="2021-01" db="UniProtKB">
        <authorList>
            <consortium name="EnsemblPlants"/>
        </authorList>
    </citation>
    <scope>IDENTIFICATION</scope>
</reference>
<keyword evidence="8" id="KW-1185">Reference proteome</keyword>
<evidence type="ECO:0000256" key="3">
    <source>
        <dbReference type="ARBA" id="ARBA00023163"/>
    </source>
</evidence>
<dbReference type="GO" id="GO:0005634">
    <property type="term" value="C:nucleus"/>
    <property type="evidence" value="ECO:0007669"/>
    <property type="project" value="UniProtKB-SubCell"/>
</dbReference>
<protein>
    <recommendedName>
        <fullName evidence="6">BHLH domain-containing protein</fullName>
    </recommendedName>
</protein>
<dbReference type="InterPro" id="IPR051358">
    <property type="entry name" value="TF_AMS/ICE1/BHLH6-like"/>
</dbReference>
<keyword evidence="3" id="KW-0804">Transcription</keyword>
<dbReference type="GO" id="GO:0043565">
    <property type="term" value="F:sequence-specific DNA binding"/>
    <property type="evidence" value="ECO:0007669"/>
    <property type="project" value="TreeGrafter"/>
</dbReference>
<dbReference type="InterPro" id="IPR036638">
    <property type="entry name" value="HLH_DNA-bd_sf"/>
</dbReference>
<evidence type="ECO:0000313" key="8">
    <source>
        <dbReference type="Proteomes" id="UP000594263"/>
    </source>
</evidence>
<organism evidence="7 8">
    <name type="scientific">Kalanchoe fedtschenkoi</name>
    <name type="common">Lavender scallops</name>
    <name type="synonym">South American air plant</name>
    <dbReference type="NCBI Taxonomy" id="63787"/>
    <lineage>
        <taxon>Eukaryota</taxon>
        <taxon>Viridiplantae</taxon>
        <taxon>Streptophyta</taxon>
        <taxon>Embryophyta</taxon>
        <taxon>Tracheophyta</taxon>
        <taxon>Spermatophyta</taxon>
        <taxon>Magnoliopsida</taxon>
        <taxon>eudicotyledons</taxon>
        <taxon>Gunneridae</taxon>
        <taxon>Pentapetalae</taxon>
        <taxon>Saxifragales</taxon>
        <taxon>Crassulaceae</taxon>
        <taxon>Kalanchoe</taxon>
    </lineage>
</organism>
<feature type="compositionally biased region" description="Low complexity" evidence="5">
    <location>
        <begin position="36"/>
        <end position="48"/>
    </location>
</feature>
<dbReference type="SUPFAM" id="SSF47459">
    <property type="entry name" value="HLH, helix-loop-helix DNA-binding domain"/>
    <property type="match status" value="1"/>
</dbReference>
<feature type="region of interest" description="Disordered" evidence="5">
    <location>
        <begin position="28"/>
        <end position="57"/>
    </location>
</feature>
<dbReference type="Gene3D" id="4.10.280.10">
    <property type="entry name" value="Helix-loop-helix DNA-binding domain"/>
    <property type="match status" value="1"/>
</dbReference>
<dbReference type="PANTHER" id="PTHR31945">
    <property type="entry name" value="TRANSCRIPTION FACTOR SCREAM2-RELATED"/>
    <property type="match status" value="1"/>
</dbReference>
<feature type="domain" description="BHLH" evidence="6">
    <location>
        <begin position="83"/>
        <end position="136"/>
    </location>
</feature>
<accession>A0A7N0V039</accession>
<dbReference type="PROSITE" id="PS50888">
    <property type="entry name" value="BHLH"/>
    <property type="match status" value="1"/>
</dbReference>
<comment type="subcellular location">
    <subcellularLocation>
        <location evidence="1">Nucleus</location>
    </subcellularLocation>
</comment>
<sequence>MVIKLFMTSPPGVLFIDTAPKLKPVVPLNKQQTRATSFPGSSTGSSPPNEKNPLTDSSLGHLMHHCLAIHPVQKSQSFCAGLEKKRKNLEVERRRRSRIKGGEFQLRALVPNISKVNKPLTRAATALKVCLYRASIIGDAITDITEQEKTVQELKKEDDENADPSSCKQKTRIKLKQGLPDAGEILEMQVEVHRMCGSNFFFRIVAEFSRQMKAMSSLGLHVEDANITTCHGLVLCYFRAEVNRIKDPASMQKLKFCDYSQK</sequence>
<keyword evidence="4" id="KW-0539">Nucleus</keyword>
<dbReference type="GO" id="GO:0046983">
    <property type="term" value="F:protein dimerization activity"/>
    <property type="evidence" value="ECO:0007669"/>
    <property type="project" value="InterPro"/>
</dbReference>
<evidence type="ECO:0000256" key="5">
    <source>
        <dbReference type="SAM" id="MobiDB-lite"/>
    </source>
</evidence>
<dbReference type="Gramene" id="Kaladp0095s0555.1.v1.1">
    <property type="protein sequence ID" value="Kaladp0095s0555.1.v1.1"/>
    <property type="gene ID" value="Kaladp0095s0555.v1.1"/>
</dbReference>
<keyword evidence="2" id="KW-0805">Transcription regulation</keyword>
<proteinExistence type="predicted"/>
<evidence type="ECO:0000256" key="4">
    <source>
        <dbReference type="ARBA" id="ARBA00023242"/>
    </source>
</evidence>
<dbReference type="Proteomes" id="UP000594263">
    <property type="component" value="Unplaced"/>
</dbReference>
<dbReference type="GO" id="GO:0003700">
    <property type="term" value="F:DNA-binding transcription factor activity"/>
    <property type="evidence" value="ECO:0007669"/>
    <property type="project" value="TreeGrafter"/>
</dbReference>